<proteinExistence type="predicted"/>
<evidence type="ECO:0000313" key="2">
    <source>
        <dbReference type="Proteomes" id="UP000037151"/>
    </source>
</evidence>
<accession>A0A0L0JJJ9</accession>
<dbReference type="RefSeq" id="WP_050374903.1">
    <property type="nucleotide sequence ID" value="NZ_KQ257834.1"/>
</dbReference>
<dbReference type="SUPFAM" id="SSF54909">
    <property type="entry name" value="Dimeric alpha+beta barrel"/>
    <property type="match status" value="1"/>
</dbReference>
<dbReference type="Proteomes" id="UP000037151">
    <property type="component" value="Unassembled WGS sequence"/>
</dbReference>
<evidence type="ECO:0008006" key="3">
    <source>
        <dbReference type="Google" id="ProtNLM"/>
    </source>
</evidence>
<name>A0A0L0JJJ9_9ACTN</name>
<dbReference type="PATRIC" id="fig|42234.21.peg.8121"/>
<dbReference type="InterPro" id="IPR011008">
    <property type="entry name" value="Dimeric_a/b-barrel"/>
</dbReference>
<protein>
    <recommendedName>
        <fullName evidence="3">DUF3291 domain-containing protein</fullName>
    </recommendedName>
</protein>
<dbReference type="AlphaFoldDB" id="A0A0L0JJJ9"/>
<evidence type="ECO:0000313" key="1">
    <source>
        <dbReference type="EMBL" id="KND25798.1"/>
    </source>
</evidence>
<dbReference type="EMBL" id="JPPY01000217">
    <property type="protein sequence ID" value="KND25798.1"/>
    <property type="molecule type" value="Genomic_DNA"/>
</dbReference>
<comment type="caution">
    <text evidence="1">The sequence shown here is derived from an EMBL/GenBank/DDBJ whole genome shotgun (WGS) entry which is preliminary data.</text>
</comment>
<sequence length="126" mass="14159">MPTLRWTTPTPPDTDAHLMASRFEVRTLADALRFLLKTPAVWKQIKGAPGAYGASLIAEPLKRTFWTLSAWESKEALYAYARAEPHRSVMTGLRSTMRSTTFTYWTGAPAIDWTDAKNRLAEEAAK</sequence>
<organism evidence="1 2">
    <name type="scientific">Streptomyces acidiscabies</name>
    <dbReference type="NCBI Taxonomy" id="42234"/>
    <lineage>
        <taxon>Bacteria</taxon>
        <taxon>Bacillati</taxon>
        <taxon>Actinomycetota</taxon>
        <taxon>Actinomycetes</taxon>
        <taxon>Kitasatosporales</taxon>
        <taxon>Streptomycetaceae</taxon>
        <taxon>Streptomyces</taxon>
    </lineage>
</organism>
<gene>
    <name evidence="1" type="ORF">IQ63_39465</name>
</gene>
<reference evidence="2" key="1">
    <citation type="submission" date="2014-07" db="EMBL/GenBank/DDBJ databases">
        <title>Genome sequencing of plant-pathogenic Streptomyces species.</title>
        <authorList>
            <person name="Harrison J."/>
            <person name="Sapp M."/>
            <person name="Thwaites R."/>
            <person name="Studholme D.J."/>
        </authorList>
    </citation>
    <scope>NUCLEOTIDE SEQUENCE [LARGE SCALE GENOMIC DNA]</scope>
    <source>
        <strain evidence="2">NCPPB 4445</strain>
    </source>
</reference>
<dbReference type="OrthoDB" id="3214999at2"/>